<proteinExistence type="predicted"/>
<evidence type="ECO:0000313" key="1">
    <source>
        <dbReference type="EMBL" id="GFH34357.1"/>
    </source>
</evidence>
<protein>
    <submittedName>
        <fullName evidence="1">Uncharacterized protein</fullName>
    </submittedName>
</protein>
<sequence>MPMCVHVFCAERMPNNTLVWVTPQPDRYCVYADGSLATPSGVLTARGVEAVNNALSAIPGAPSLESAKPCQGHPL</sequence>
<name>A0A6A0AS12_9ACTN</name>
<evidence type="ECO:0000313" key="2">
    <source>
        <dbReference type="Proteomes" id="UP000484988"/>
    </source>
</evidence>
<dbReference type="EMBL" id="BLLG01000001">
    <property type="protein sequence ID" value="GFH34357.1"/>
    <property type="molecule type" value="Genomic_DNA"/>
</dbReference>
<comment type="caution">
    <text evidence="1">The sequence shown here is derived from an EMBL/GenBank/DDBJ whole genome shotgun (WGS) entry which is preliminary data.</text>
</comment>
<dbReference type="AlphaFoldDB" id="A0A6A0AS12"/>
<dbReference type="Proteomes" id="UP000484988">
    <property type="component" value="Unassembled WGS sequence"/>
</dbReference>
<reference evidence="1 2" key="1">
    <citation type="submission" date="2020-02" db="EMBL/GenBank/DDBJ databases">
        <title>Whole Genome Shotgun Sequence of Streptomyces sp. strain CWH03.</title>
        <authorList>
            <person name="Dohra H."/>
            <person name="Kodani S."/>
            <person name="Yamamura H."/>
        </authorList>
    </citation>
    <scope>NUCLEOTIDE SEQUENCE [LARGE SCALE GENOMIC DNA]</scope>
    <source>
        <strain evidence="1 2">CWH03</strain>
    </source>
</reference>
<organism evidence="1 2">
    <name type="scientific">Streptomyces pacificus</name>
    <dbReference type="NCBI Taxonomy" id="2705029"/>
    <lineage>
        <taxon>Bacteria</taxon>
        <taxon>Bacillati</taxon>
        <taxon>Actinomycetota</taxon>
        <taxon>Actinomycetes</taxon>
        <taxon>Kitasatosporales</taxon>
        <taxon>Streptomycetaceae</taxon>
        <taxon>Streptomyces</taxon>
    </lineage>
</organism>
<gene>
    <name evidence="1" type="ORF">SCWH03_05710</name>
</gene>
<keyword evidence="2" id="KW-1185">Reference proteome</keyword>
<accession>A0A6A0AS12</accession>